<sequence length="486" mass="51273">MISSAIASALAGLQIASRRTEIAARNISGSTVEGYVRKEGRFSSGPLGLQYDGIIRAADLPLAREAGQERAGLAGMEAELTARTSLVQRLGDPRTGNDLGSSLTRLSQALTQLGNRPDDIVLQQEAVDSAGETARFLNSLSKEVQNERLFAQRSIAADVATANDRLAAIQKLNEEIRVVPPQGDASDLLDARDKAVQELTTILPVRVSQRPDGTVTLLTETGVTLLDEKVHELQFAGGDAMGPELAYDRGRGGLPGLTVDGIDLTPGSGAPQAIRTGRLAGSFAVRDQVMPQAQRQLDALASTLARAFQQADATIGASTPQAGLLVDSAAPDAGMGAGTVTGLAGRLTVNPRVDPARGGEVWRVRTGVNATSPGEVGDGDQARRFARIFEQSYDFDPAAGLASNTSLIAYANQITDAQQAGKSALEANKSYQSSLVTSLEARLADNQGVDLDKELQDTLLFERSYAASAQVLQTATRMLDELLQRI</sequence>
<evidence type="ECO:0000256" key="6">
    <source>
        <dbReference type="ARBA" id="ARBA00023143"/>
    </source>
</evidence>
<dbReference type="PANTHER" id="PTHR30033:SF1">
    <property type="entry name" value="FLAGELLAR HOOK-ASSOCIATED PROTEIN 1"/>
    <property type="match status" value="1"/>
</dbReference>
<evidence type="ECO:0000256" key="3">
    <source>
        <dbReference type="ARBA" id="ARBA00009677"/>
    </source>
</evidence>
<evidence type="ECO:0000256" key="5">
    <source>
        <dbReference type="ARBA" id="ARBA00022525"/>
    </source>
</evidence>
<reference evidence="9 10" key="1">
    <citation type="submission" date="2024-01" db="EMBL/GenBank/DDBJ databases">
        <title>Multi-omics insights into the function and evolution of sodium benzoate biodegradation pathways in Benzoatithermus flavus gen. nov., sp. nov. from hot spring.</title>
        <authorList>
            <person name="Hu C.-J."/>
            <person name="Li W.-J."/>
        </authorList>
    </citation>
    <scope>NUCLEOTIDE SEQUENCE [LARGE SCALE GENOMIC DNA]</scope>
    <source>
        <strain evidence="9 10">SYSU G07066</strain>
    </source>
</reference>
<keyword evidence="9" id="KW-0966">Cell projection</keyword>
<dbReference type="Pfam" id="PF06429">
    <property type="entry name" value="Flg_bbr_C"/>
    <property type="match status" value="1"/>
</dbReference>
<protein>
    <recommendedName>
        <fullName evidence="4">Flagellar hook-associated protein 1</fullName>
    </recommendedName>
</protein>
<evidence type="ECO:0000256" key="2">
    <source>
        <dbReference type="ARBA" id="ARBA00004613"/>
    </source>
</evidence>
<dbReference type="InterPro" id="IPR010930">
    <property type="entry name" value="Flg_bb/hook_C_dom"/>
</dbReference>
<evidence type="ECO:0000256" key="4">
    <source>
        <dbReference type="ARBA" id="ARBA00016244"/>
    </source>
</evidence>
<evidence type="ECO:0000259" key="7">
    <source>
        <dbReference type="Pfam" id="PF06429"/>
    </source>
</evidence>
<organism evidence="9 10">
    <name type="scientific">Benzoatithermus flavus</name>
    <dbReference type="NCBI Taxonomy" id="3108223"/>
    <lineage>
        <taxon>Bacteria</taxon>
        <taxon>Pseudomonadati</taxon>
        <taxon>Pseudomonadota</taxon>
        <taxon>Alphaproteobacteria</taxon>
        <taxon>Geminicoccales</taxon>
        <taxon>Geminicoccaceae</taxon>
        <taxon>Benzoatithermus</taxon>
    </lineage>
</organism>
<proteinExistence type="inferred from homology"/>
<comment type="subcellular location">
    <subcellularLocation>
        <location evidence="1">Bacterial flagellum</location>
    </subcellularLocation>
    <subcellularLocation>
        <location evidence="2">Secreted</location>
    </subcellularLocation>
</comment>
<gene>
    <name evidence="9" type="primary">flgK</name>
    <name evidence="9" type="ORF">U1T56_17565</name>
</gene>
<dbReference type="InterPro" id="IPR053927">
    <property type="entry name" value="FlgK_helical"/>
</dbReference>
<keyword evidence="6" id="KW-0975">Bacterial flagellum</keyword>
<evidence type="ECO:0000256" key="1">
    <source>
        <dbReference type="ARBA" id="ARBA00004365"/>
    </source>
</evidence>
<dbReference type="Pfam" id="PF22638">
    <property type="entry name" value="FlgK_D1"/>
    <property type="match status" value="1"/>
</dbReference>
<name>A0ABU8XUU0_9PROT</name>
<evidence type="ECO:0000313" key="10">
    <source>
        <dbReference type="Proteomes" id="UP001375743"/>
    </source>
</evidence>
<comment type="similarity">
    <text evidence="3">Belongs to the flagella basal body rod proteins family.</text>
</comment>
<dbReference type="PANTHER" id="PTHR30033">
    <property type="entry name" value="FLAGELLAR HOOK-ASSOCIATED PROTEIN 1"/>
    <property type="match status" value="1"/>
</dbReference>
<keyword evidence="9" id="KW-0969">Cilium</keyword>
<keyword evidence="5" id="KW-0964">Secreted</keyword>
<dbReference type="EMBL" id="JBBLZC010000020">
    <property type="protein sequence ID" value="MEK0084965.1"/>
    <property type="molecule type" value="Genomic_DNA"/>
</dbReference>
<evidence type="ECO:0000313" key="9">
    <source>
        <dbReference type="EMBL" id="MEK0084965.1"/>
    </source>
</evidence>
<dbReference type="SUPFAM" id="SSF64518">
    <property type="entry name" value="Phase 1 flagellin"/>
    <property type="match status" value="1"/>
</dbReference>
<feature type="domain" description="Flagellar hook-associated protein FlgK helical" evidence="8">
    <location>
        <begin position="95"/>
        <end position="311"/>
    </location>
</feature>
<dbReference type="Proteomes" id="UP001375743">
    <property type="component" value="Unassembled WGS sequence"/>
</dbReference>
<dbReference type="InterPro" id="IPR002371">
    <property type="entry name" value="FlgK"/>
</dbReference>
<dbReference type="RefSeq" id="WP_418160813.1">
    <property type="nucleotide sequence ID" value="NZ_JBBLZC010000020.1"/>
</dbReference>
<keyword evidence="9" id="KW-0282">Flagellum</keyword>
<keyword evidence="10" id="KW-1185">Reference proteome</keyword>
<accession>A0ABU8XUU0</accession>
<dbReference type="NCBIfam" id="TIGR02492">
    <property type="entry name" value="flgK_ends"/>
    <property type="match status" value="1"/>
</dbReference>
<evidence type="ECO:0000259" key="8">
    <source>
        <dbReference type="Pfam" id="PF22638"/>
    </source>
</evidence>
<feature type="domain" description="Flagellar basal-body/hook protein C-terminal" evidence="7">
    <location>
        <begin position="448"/>
        <end position="484"/>
    </location>
</feature>
<comment type="caution">
    <text evidence="9">The sequence shown here is derived from an EMBL/GenBank/DDBJ whole genome shotgun (WGS) entry which is preliminary data.</text>
</comment>